<evidence type="ECO:0000313" key="2">
    <source>
        <dbReference type="Proteomes" id="UP000001312"/>
    </source>
</evidence>
<accession>A7EZM7</accession>
<dbReference type="GeneID" id="5484331"/>
<proteinExistence type="predicted"/>
<dbReference type="RefSeq" id="XP_001588347.1">
    <property type="nucleotide sequence ID" value="XM_001588297.1"/>
</dbReference>
<dbReference type="AlphaFoldDB" id="A7EZM7"/>
<keyword evidence="2" id="KW-1185">Reference proteome</keyword>
<reference evidence="2" key="1">
    <citation type="journal article" date="2011" name="PLoS Genet.">
        <title>Genomic analysis of the necrotrophic fungal pathogens Sclerotinia sclerotiorum and Botrytis cinerea.</title>
        <authorList>
            <person name="Amselem J."/>
            <person name="Cuomo C.A."/>
            <person name="van Kan J.A."/>
            <person name="Viaud M."/>
            <person name="Benito E.P."/>
            <person name="Couloux A."/>
            <person name="Coutinho P.M."/>
            <person name="de Vries R.P."/>
            <person name="Dyer P.S."/>
            <person name="Fillinger S."/>
            <person name="Fournier E."/>
            <person name="Gout L."/>
            <person name="Hahn M."/>
            <person name="Kohn L."/>
            <person name="Lapalu N."/>
            <person name="Plummer K.M."/>
            <person name="Pradier J.M."/>
            <person name="Quevillon E."/>
            <person name="Sharon A."/>
            <person name="Simon A."/>
            <person name="ten Have A."/>
            <person name="Tudzynski B."/>
            <person name="Tudzynski P."/>
            <person name="Wincker P."/>
            <person name="Andrew M."/>
            <person name="Anthouard V."/>
            <person name="Beever R.E."/>
            <person name="Beffa R."/>
            <person name="Benoit I."/>
            <person name="Bouzid O."/>
            <person name="Brault B."/>
            <person name="Chen Z."/>
            <person name="Choquer M."/>
            <person name="Collemare J."/>
            <person name="Cotton P."/>
            <person name="Danchin E.G."/>
            <person name="Da Silva C."/>
            <person name="Gautier A."/>
            <person name="Giraud C."/>
            <person name="Giraud T."/>
            <person name="Gonzalez C."/>
            <person name="Grossetete S."/>
            <person name="Guldener U."/>
            <person name="Henrissat B."/>
            <person name="Howlett B.J."/>
            <person name="Kodira C."/>
            <person name="Kretschmer M."/>
            <person name="Lappartient A."/>
            <person name="Leroch M."/>
            <person name="Levis C."/>
            <person name="Mauceli E."/>
            <person name="Neuveglise C."/>
            <person name="Oeser B."/>
            <person name="Pearson M."/>
            <person name="Poulain J."/>
            <person name="Poussereau N."/>
            <person name="Quesneville H."/>
            <person name="Rascle C."/>
            <person name="Schumacher J."/>
            <person name="Segurens B."/>
            <person name="Sexton A."/>
            <person name="Silva E."/>
            <person name="Sirven C."/>
            <person name="Soanes D.M."/>
            <person name="Talbot N.J."/>
            <person name="Templeton M."/>
            <person name="Yandava C."/>
            <person name="Yarden O."/>
            <person name="Zeng Q."/>
            <person name="Rollins J.A."/>
            <person name="Lebrun M.H."/>
            <person name="Dickman M."/>
        </authorList>
    </citation>
    <scope>NUCLEOTIDE SEQUENCE [LARGE SCALE GENOMIC DNA]</scope>
    <source>
        <strain evidence="2">ATCC 18683 / 1980 / Ss-1</strain>
    </source>
</reference>
<gene>
    <name evidence="1" type="ORF">SS1G_10794</name>
</gene>
<protein>
    <submittedName>
        <fullName evidence="1">Uncharacterized protein</fullName>
    </submittedName>
</protein>
<name>A7EZM7_SCLS1</name>
<evidence type="ECO:0000313" key="1">
    <source>
        <dbReference type="EMBL" id="EDN94919.1"/>
    </source>
</evidence>
<sequence>MIPFNVLIPSTSATSATPISPSFLNGAKRLTPFISPPAAANDRVVILKVLLQRIPVPILKELVRDANLSTEEK</sequence>
<dbReference type="Proteomes" id="UP000001312">
    <property type="component" value="Unassembled WGS sequence"/>
</dbReference>
<organism evidence="1 2">
    <name type="scientific">Sclerotinia sclerotiorum (strain ATCC 18683 / 1980 / Ss-1)</name>
    <name type="common">White mold</name>
    <name type="synonym">Whetzelinia sclerotiorum</name>
    <dbReference type="NCBI Taxonomy" id="665079"/>
    <lineage>
        <taxon>Eukaryota</taxon>
        <taxon>Fungi</taxon>
        <taxon>Dikarya</taxon>
        <taxon>Ascomycota</taxon>
        <taxon>Pezizomycotina</taxon>
        <taxon>Leotiomycetes</taxon>
        <taxon>Helotiales</taxon>
        <taxon>Sclerotiniaceae</taxon>
        <taxon>Sclerotinia</taxon>
    </lineage>
</organism>
<dbReference type="KEGG" id="ssl:SS1G_10794"/>
<dbReference type="EMBL" id="CH476636">
    <property type="protein sequence ID" value="EDN94919.1"/>
    <property type="molecule type" value="Genomic_DNA"/>
</dbReference>
<dbReference type="InParanoid" id="A7EZM7"/>